<protein>
    <submittedName>
        <fullName evidence="9">Cation diffusion facilitator family transporter</fullName>
    </submittedName>
</protein>
<keyword evidence="2" id="KW-0813">Transport</keyword>
<feature type="transmembrane region" description="Helical" evidence="7">
    <location>
        <begin position="47"/>
        <end position="70"/>
    </location>
</feature>
<dbReference type="InterPro" id="IPR040177">
    <property type="entry name" value="SLC30A9"/>
</dbReference>
<dbReference type="SUPFAM" id="SSF161111">
    <property type="entry name" value="Cation efflux protein transmembrane domain-like"/>
    <property type="match status" value="1"/>
</dbReference>
<sequence>MGAEQSGVAPRDQQPHPDIRIDVPARTGATVAAGDVADAPPRTGDTLVTVLVAFAANVLIAVAKSVAAVITGSASMVAEAAHSWADAGNEVLLLIAERRSQRPADSRHPLGYGKDAYIWSMFAAFGLFTAGAVVSIQHGIQALLDPEPATDYTIAYIVLAVSFVLEGISFVRALREARESAHEANRGTLNHVIASSNPTLRAVFAEDAAALIGLVIAFLGILLHQLTGSPVFDAIGSMGVGLLLGVVAIVLISRNRAFLLGEAIGAEDEQEVLGRLLQRPDIDRVTSLHVEFIGPGQLFLIAAIDLAGNVREDALALELRGIEKDLERDPHLARVVLTVSAADEPSLGVSESTLPKHTHGSMNSATSEEGNGR</sequence>
<evidence type="ECO:0000313" key="10">
    <source>
        <dbReference type="Proteomes" id="UP001425155"/>
    </source>
</evidence>
<evidence type="ECO:0000256" key="2">
    <source>
        <dbReference type="ARBA" id="ARBA00022448"/>
    </source>
</evidence>
<dbReference type="Proteomes" id="UP001425155">
    <property type="component" value="Unassembled WGS sequence"/>
</dbReference>
<dbReference type="Pfam" id="PF01545">
    <property type="entry name" value="Cation_efflux"/>
    <property type="match status" value="1"/>
</dbReference>
<evidence type="ECO:0000256" key="5">
    <source>
        <dbReference type="ARBA" id="ARBA00023136"/>
    </source>
</evidence>
<reference evidence="9 10" key="1">
    <citation type="submission" date="2024-03" db="EMBL/GenBank/DDBJ databases">
        <title>YIM 134122 draft genome.</title>
        <authorList>
            <person name="Zuo S."/>
            <person name="Xiong L."/>
        </authorList>
    </citation>
    <scope>NUCLEOTIDE SEQUENCE [LARGE SCALE GENOMIC DNA]</scope>
    <source>
        <strain evidence="9 10">YIM 134122</strain>
    </source>
</reference>
<feature type="transmembrane region" description="Helical" evidence="7">
    <location>
        <begin position="208"/>
        <end position="226"/>
    </location>
</feature>
<dbReference type="InterPro" id="IPR027469">
    <property type="entry name" value="Cation_efflux_TMD_sf"/>
</dbReference>
<dbReference type="PANTHER" id="PTHR13414:SF9">
    <property type="entry name" value="PROTON-COUPLED ZINC ANTIPORTER SLC30A9, MITOCHONDRIAL"/>
    <property type="match status" value="1"/>
</dbReference>
<dbReference type="EMBL" id="JBCLVG010000002">
    <property type="protein sequence ID" value="MEN1946839.1"/>
    <property type="molecule type" value="Genomic_DNA"/>
</dbReference>
<keyword evidence="5 7" id="KW-0472">Membrane</keyword>
<evidence type="ECO:0000256" key="3">
    <source>
        <dbReference type="ARBA" id="ARBA00022692"/>
    </source>
</evidence>
<feature type="compositionally biased region" description="Polar residues" evidence="6">
    <location>
        <begin position="349"/>
        <end position="373"/>
    </location>
</feature>
<evidence type="ECO:0000256" key="4">
    <source>
        <dbReference type="ARBA" id="ARBA00022989"/>
    </source>
</evidence>
<keyword evidence="10" id="KW-1185">Reference proteome</keyword>
<dbReference type="Gene3D" id="1.20.1510.10">
    <property type="entry name" value="Cation efflux protein transmembrane domain"/>
    <property type="match status" value="1"/>
</dbReference>
<feature type="transmembrane region" description="Helical" evidence="7">
    <location>
        <begin position="232"/>
        <end position="252"/>
    </location>
</feature>
<feature type="region of interest" description="Disordered" evidence="6">
    <location>
        <begin position="347"/>
        <end position="373"/>
    </location>
</feature>
<feature type="region of interest" description="Disordered" evidence="6">
    <location>
        <begin position="1"/>
        <end position="20"/>
    </location>
</feature>
<comment type="caution">
    <text evidence="9">The sequence shown here is derived from an EMBL/GenBank/DDBJ whole genome shotgun (WGS) entry which is preliminary data.</text>
</comment>
<evidence type="ECO:0000256" key="7">
    <source>
        <dbReference type="SAM" id="Phobius"/>
    </source>
</evidence>
<gene>
    <name evidence="9" type="ORF">WJX64_09790</name>
</gene>
<feature type="transmembrane region" description="Helical" evidence="7">
    <location>
        <begin position="152"/>
        <end position="171"/>
    </location>
</feature>
<evidence type="ECO:0000256" key="6">
    <source>
        <dbReference type="SAM" id="MobiDB-lite"/>
    </source>
</evidence>
<keyword evidence="3 7" id="KW-0812">Transmembrane</keyword>
<evidence type="ECO:0000259" key="8">
    <source>
        <dbReference type="Pfam" id="PF01545"/>
    </source>
</evidence>
<feature type="transmembrane region" description="Helical" evidence="7">
    <location>
        <begin position="116"/>
        <end position="140"/>
    </location>
</feature>
<keyword evidence="4 7" id="KW-1133">Transmembrane helix</keyword>
<dbReference type="InterPro" id="IPR002524">
    <property type="entry name" value="Cation_efflux"/>
</dbReference>
<dbReference type="InterPro" id="IPR058533">
    <property type="entry name" value="Cation_efflux_TM"/>
</dbReference>
<comment type="subcellular location">
    <subcellularLocation>
        <location evidence="1">Membrane</location>
        <topology evidence="1">Multi-pass membrane protein</topology>
    </subcellularLocation>
</comment>
<proteinExistence type="predicted"/>
<name>A0ABU9W4C1_9MICO</name>
<dbReference type="NCBIfam" id="TIGR01297">
    <property type="entry name" value="CDF"/>
    <property type="match status" value="1"/>
</dbReference>
<dbReference type="PANTHER" id="PTHR13414">
    <property type="entry name" value="HUEL-CATION TRANSPORTER"/>
    <property type="match status" value="1"/>
</dbReference>
<dbReference type="RefSeq" id="WP_342113537.1">
    <property type="nucleotide sequence ID" value="NZ_JBCAUN010000002.1"/>
</dbReference>
<feature type="domain" description="Cation efflux protein transmembrane" evidence="8">
    <location>
        <begin position="50"/>
        <end position="257"/>
    </location>
</feature>
<evidence type="ECO:0000313" key="9">
    <source>
        <dbReference type="EMBL" id="MEN1946839.1"/>
    </source>
</evidence>
<accession>A0ABU9W4C1</accession>
<organism evidence="9 10">
    <name type="scientific">Leifsonia stereocauli</name>
    <dbReference type="NCBI Taxonomy" id="3134136"/>
    <lineage>
        <taxon>Bacteria</taxon>
        <taxon>Bacillati</taxon>
        <taxon>Actinomycetota</taxon>
        <taxon>Actinomycetes</taxon>
        <taxon>Micrococcales</taxon>
        <taxon>Microbacteriaceae</taxon>
        <taxon>Leifsonia</taxon>
    </lineage>
</organism>
<evidence type="ECO:0000256" key="1">
    <source>
        <dbReference type="ARBA" id="ARBA00004141"/>
    </source>
</evidence>